<feature type="domain" description="Imelysin-like" evidence="4">
    <location>
        <begin position="64"/>
        <end position="356"/>
    </location>
</feature>
<evidence type="ECO:0000313" key="6">
    <source>
        <dbReference type="Proteomes" id="UP000247476"/>
    </source>
</evidence>
<dbReference type="EMBL" id="QJVJ01000007">
    <property type="protein sequence ID" value="PYI53388.1"/>
    <property type="molecule type" value="Genomic_DNA"/>
</dbReference>
<dbReference type="RefSeq" id="WP_110841160.1">
    <property type="nucleotide sequence ID" value="NZ_QJVJ01000007.1"/>
</dbReference>
<dbReference type="InterPro" id="IPR018976">
    <property type="entry name" value="Imelysin-like"/>
</dbReference>
<keyword evidence="2 3" id="KW-0732">Signal</keyword>
<evidence type="ECO:0000259" key="4">
    <source>
        <dbReference type="Pfam" id="PF09375"/>
    </source>
</evidence>
<protein>
    <submittedName>
        <fullName evidence="5">EfeM/EfeO family lipoprotein</fullName>
    </submittedName>
</protein>
<evidence type="ECO:0000313" key="5">
    <source>
        <dbReference type="EMBL" id="PYI53388.1"/>
    </source>
</evidence>
<keyword evidence="6" id="KW-1185">Reference proteome</keyword>
<feature type="signal peptide" evidence="3">
    <location>
        <begin position="1"/>
        <end position="27"/>
    </location>
</feature>
<dbReference type="Pfam" id="PF09375">
    <property type="entry name" value="Peptidase_M75"/>
    <property type="match status" value="1"/>
</dbReference>
<gene>
    <name evidence="5" type="ORF">DLM86_16540</name>
</gene>
<evidence type="ECO:0000256" key="1">
    <source>
        <dbReference type="ARBA" id="ARBA00004196"/>
    </source>
</evidence>
<organism evidence="5 6">
    <name type="scientific">Paenibacillus flagellatus</name>
    <dbReference type="NCBI Taxonomy" id="2211139"/>
    <lineage>
        <taxon>Bacteria</taxon>
        <taxon>Bacillati</taxon>
        <taxon>Bacillota</taxon>
        <taxon>Bacilli</taxon>
        <taxon>Bacillales</taxon>
        <taxon>Paenibacillaceae</taxon>
        <taxon>Paenibacillus</taxon>
    </lineage>
</organism>
<evidence type="ECO:0000256" key="2">
    <source>
        <dbReference type="ARBA" id="ARBA00022729"/>
    </source>
</evidence>
<accession>A0A2V5K2H9</accession>
<dbReference type="InterPro" id="IPR038352">
    <property type="entry name" value="Imelysin_sf"/>
</dbReference>
<sequence length="374" mass="39409">MSHSFLRSFRHRAAAACAALALTTAAAGCGGSGNAGPSGASGASANVPGVDLSRVNSYLVAKSTDLQKNAAQLKKTAQSYYDAAKSVNFDYDALWSKQAGTVGPLLVEAKKQFLAANSAYETMEGIVAGVEELSHYDIDLDAGIPAGEGSEDVVSFDVKLPNGETLKKPGNYFYLAELTLWGTKPEWTAQGVKPDLDGSGKVDFGEVLPDANVLKGVADGFAAMSDHLLKDAGQWKATLEESLTALVVMIPTMDEYFQAWKQSRSVSGDNATSAQFVAVSRLQDIRDILSGLEVVYASVRPAVEKADAALAKQTGRELDELLGFVSDLYEKEKNGTAFKAEQADALGADAQNRASAIAGQLTQAAAKLGIKIRT</sequence>
<name>A0A2V5K2H9_9BACL</name>
<dbReference type="Gene3D" id="1.20.1420.20">
    <property type="entry name" value="M75 peptidase, HXXE motif"/>
    <property type="match status" value="1"/>
</dbReference>
<dbReference type="AlphaFoldDB" id="A0A2V5K2H9"/>
<dbReference type="GO" id="GO:0030313">
    <property type="term" value="C:cell envelope"/>
    <property type="evidence" value="ECO:0007669"/>
    <property type="project" value="UniProtKB-SubCell"/>
</dbReference>
<comment type="subcellular location">
    <subcellularLocation>
        <location evidence="1">Cell envelope</location>
    </subcellularLocation>
</comment>
<dbReference type="PROSITE" id="PS00018">
    <property type="entry name" value="EF_HAND_1"/>
    <property type="match status" value="1"/>
</dbReference>
<evidence type="ECO:0000256" key="3">
    <source>
        <dbReference type="SAM" id="SignalP"/>
    </source>
</evidence>
<keyword evidence="5" id="KW-0449">Lipoprotein</keyword>
<feature type="chain" id="PRO_5016107239" evidence="3">
    <location>
        <begin position="28"/>
        <end position="374"/>
    </location>
</feature>
<proteinExistence type="predicted"/>
<dbReference type="InterPro" id="IPR018247">
    <property type="entry name" value="EF_Hand_1_Ca_BS"/>
</dbReference>
<comment type="caution">
    <text evidence="5">The sequence shown here is derived from an EMBL/GenBank/DDBJ whole genome shotgun (WGS) entry which is preliminary data.</text>
</comment>
<dbReference type="Proteomes" id="UP000247476">
    <property type="component" value="Unassembled WGS sequence"/>
</dbReference>
<dbReference type="PROSITE" id="PS51257">
    <property type="entry name" value="PROKAR_LIPOPROTEIN"/>
    <property type="match status" value="1"/>
</dbReference>
<reference evidence="5 6" key="1">
    <citation type="submission" date="2018-05" db="EMBL/GenBank/DDBJ databases">
        <title>Paenibacillus flagellatus sp. nov., isolated from selenium mineral soil.</title>
        <authorList>
            <person name="Dai X."/>
        </authorList>
    </citation>
    <scope>NUCLEOTIDE SEQUENCE [LARGE SCALE GENOMIC DNA]</scope>
    <source>
        <strain evidence="5 6">DXL2</strain>
    </source>
</reference>
<dbReference type="OrthoDB" id="27017at2"/>